<accession>A0A2D6YLQ9</accession>
<organism evidence="6 7">
    <name type="scientific">SAR324 cluster bacterium</name>
    <dbReference type="NCBI Taxonomy" id="2024889"/>
    <lineage>
        <taxon>Bacteria</taxon>
        <taxon>Deltaproteobacteria</taxon>
        <taxon>SAR324 cluster</taxon>
    </lineage>
</organism>
<keyword evidence="1" id="KW-0479">Metal-binding</keyword>
<name>A0A2D6YLQ9_9DELT</name>
<sequence>MKIIQLTDLHLLPEGQKIHEIDPGYRLEQALANIKLRHSDLDLLVITGDLCNEGDVQSYQLLRALLEKYEIRYQLVLGNHDQRETFKGVFPETATDLHGFIQSKIQSDGDVYLFLDTLQEGQVAGSYCEKRQDWLRNELKKHLKNPIYVFLHHPPFKVGMREMDNCNLTDGEIFGEILNSHSNVKHLFFGHLHRSLHGVWRRMPFSCQPSTVHQFTFTTGNLPFQLIKEPPIYSVITLSDWGMVVHQHQFLEDAESGGLQEIKN</sequence>
<dbReference type="InterPro" id="IPR050884">
    <property type="entry name" value="CNP_phosphodiesterase-III"/>
</dbReference>
<dbReference type="CDD" id="cd07402">
    <property type="entry name" value="MPP_GpdQ"/>
    <property type="match status" value="1"/>
</dbReference>
<evidence type="ECO:0000256" key="4">
    <source>
        <dbReference type="ARBA" id="ARBA00025742"/>
    </source>
</evidence>
<dbReference type="SUPFAM" id="SSF56300">
    <property type="entry name" value="Metallo-dependent phosphatases"/>
    <property type="match status" value="1"/>
</dbReference>
<dbReference type="GO" id="GO:0046872">
    <property type="term" value="F:metal ion binding"/>
    <property type="evidence" value="ECO:0007669"/>
    <property type="project" value="UniProtKB-KW"/>
</dbReference>
<comment type="similarity">
    <text evidence="4">Belongs to the cyclic nucleotide phosphodiesterase class-III family.</text>
</comment>
<keyword evidence="2" id="KW-0378">Hydrolase</keyword>
<dbReference type="InterPro" id="IPR004843">
    <property type="entry name" value="Calcineurin-like_PHP"/>
</dbReference>
<dbReference type="PANTHER" id="PTHR42988">
    <property type="entry name" value="PHOSPHOHYDROLASE"/>
    <property type="match status" value="1"/>
</dbReference>
<evidence type="ECO:0000256" key="3">
    <source>
        <dbReference type="ARBA" id="ARBA00023004"/>
    </source>
</evidence>
<evidence type="ECO:0000313" key="7">
    <source>
        <dbReference type="Proteomes" id="UP000226525"/>
    </source>
</evidence>
<evidence type="ECO:0000313" key="6">
    <source>
        <dbReference type="EMBL" id="MAH64141.1"/>
    </source>
</evidence>
<dbReference type="EMBL" id="NZEX01000138">
    <property type="protein sequence ID" value="MAH64141.1"/>
    <property type="molecule type" value="Genomic_DNA"/>
</dbReference>
<comment type="caution">
    <text evidence="6">The sequence shown here is derived from an EMBL/GenBank/DDBJ whole genome shotgun (WGS) entry which is preliminary data.</text>
</comment>
<gene>
    <name evidence="6" type="ORF">CMN54_12005</name>
</gene>
<evidence type="ECO:0000256" key="2">
    <source>
        <dbReference type="ARBA" id="ARBA00022801"/>
    </source>
</evidence>
<dbReference type="PANTHER" id="PTHR42988:SF2">
    <property type="entry name" value="CYCLIC NUCLEOTIDE PHOSPHODIESTERASE CBUA0032-RELATED"/>
    <property type="match status" value="1"/>
</dbReference>
<feature type="domain" description="Calcineurin-like phosphoesterase" evidence="5">
    <location>
        <begin position="1"/>
        <end position="194"/>
    </location>
</feature>
<dbReference type="AlphaFoldDB" id="A0A2D6YLQ9"/>
<dbReference type="GO" id="GO:0004112">
    <property type="term" value="F:cyclic-nucleotide phosphodiesterase activity"/>
    <property type="evidence" value="ECO:0007669"/>
    <property type="project" value="InterPro"/>
</dbReference>
<evidence type="ECO:0000259" key="5">
    <source>
        <dbReference type="Pfam" id="PF00149"/>
    </source>
</evidence>
<dbReference type="InterPro" id="IPR029052">
    <property type="entry name" value="Metallo-depent_PP-like"/>
</dbReference>
<dbReference type="InterPro" id="IPR026575">
    <property type="entry name" value="GpdQ/CpdA-like"/>
</dbReference>
<dbReference type="Gene3D" id="3.60.21.10">
    <property type="match status" value="1"/>
</dbReference>
<proteinExistence type="inferred from homology"/>
<reference evidence="7" key="1">
    <citation type="submission" date="2017-09" db="EMBL/GenBank/DDBJ databases">
        <title>The Reconstruction of 2,631 Draft Metagenome-Assembled Genomes from the Global Oceans.</title>
        <authorList>
            <person name="Tully B.J."/>
            <person name="Graham E.D."/>
            <person name="Heidelberg J.F."/>
        </authorList>
    </citation>
    <scope>NUCLEOTIDE SEQUENCE [LARGE SCALE GENOMIC DNA]</scope>
</reference>
<dbReference type="Pfam" id="PF00149">
    <property type="entry name" value="Metallophos"/>
    <property type="match status" value="1"/>
</dbReference>
<dbReference type="Proteomes" id="UP000226525">
    <property type="component" value="Unassembled WGS sequence"/>
</dbReference>
<evidence type="ECO:0000256" key="1">
    <source>
        <dbReference type="ARBA" id="ARBA00022723"/>
    </source>
</evidence>
<keyword evidence="3" id="KW-0408">Iron</keyword>
<protein>
    <submittedName>
        <fullName evidence="6">Phosphodiesterase</fullName>
    </submittedName>
</protein>